<sequence>MHHLRCPWLDLNSSFIAFRKIGVMSALFFSKSNASHDEYLGVGDDNGTSGNSFAQPAWQVALWAITYSAIVIVSVVGNVTVIWIILAHKRMRTVTNSFIVNLAFSDVFMAIFNTIFNFIYASHNVWYFDKGFCRFHNLFPVTAMFVSIYTMTAVAADRYIAIIHPFKLRLSAVNTKIIIGIIWLVAFGLAFPQYFYADIIDSNGRKICLVDWPEENGAQHQLVYHIMVIVLIYLLPLLLMLVAYIIIGVTLWGNRVPVEESNVSNYQHQTKVKKRIVKTMIMVVVAFAISWLPFHLYFILGQFKADIYKQKYIQQVYLAIFLLAMSSAMFNPIIYCCLNETFRSGFKVAFQWCPCVNATEEDKLKLSYPTMTLPKVHSNSKNNLASSEGKHINCTEKLSLTLTSSLP</sequence>
<keyword evidence="11" id="KW-0325">Glycoprotein</keyword>
<evidence type="ECO:0000256" key="6">
    <source>
        <dbReference type="ARBA" id="ARBA00023040"/>
    </source>
</evidence>
<keyword evidence="12 18" id="KW-0807">Transducer</keyword>
<evidence type="ECO:0000256" key="10">
    <source>
        <dbReference type="ARBA" id="ARBA00023170"/>
    </source>
</evidence>
<comment type="subcellular location">
    <subcellularLocation>
        <location evidence="1">Cell membrane</location>
        <topology evidence="1">Multi-pass membrane protein</topology>
    </subcellularLocation>
</comment>
<dbReference type="InterPro" id="IPR017452">
    <property type="entry name" value="GPCR_Rhodpsn_7TM"/>
</dbReference>
<evidence type="ECO:0000256" key="13">
    <source>
        <dbReference type="ARBA" id="ARBA00023288"/>
    </source>
</evidence>
<dbReference type="AlphaFoldDB" id="A0A6P8RC05"/>
<evidence type="ECO:0000256" key="1">
    <source>
        <dbReference type="ARBA" id="ARBA00004651"/>
    </source>
</evidence>
<dbReference type="Gene3D" id="1.20.1070.10">
    <property type="entry name" value="Rhodopsin 7-helix transmembrane proteins"/>
    <property type="match status" value="1"/>
</dbReference>
<dbReference type="KEGG" id="gsh:117359860"/>
<dbReference type="Proteomes" id="UP000515159">
    <property type="component" value="Chromosome 4"/>
</dbReference>
<dbReference type="PANTHER" id="PTHR46925">
    <property type="entry name" value="G-PROTEIN COUPLED RECEPTOR TKR-1-RELATED"/>
    <property type="match status" value="1"/>
</dbReference>
<dbReference type="GO" id="GO:0016497">
    <property type="term" value="F:substance K receptor activity"/>
    <property type="evidence" value="ECO:0007669"/>
    <property type="project" value="TreeGrafter"/>
</dbReference>
<evidence type="ECO:0000313" key="21">
    <source>
        <dbReference type="Proteomes" id="UP000515159"/>
    </source>
</evidence>
<gene>
    <name evidence="22" type="primary">TACR2</name>
</gene>
<accession>A0A6P8RC05</accession>
<dbReference type="SUPFAM" id="SSF81321">
    <property type="entry name" value="Family A G protein-coupled receptor-like"/>
    <property type="match status" value="1"/>
</dbReference>
<keyword evidence="3" id="KW-1003">Cell membrane</keyword>
<evidence type="ECO:0000256" key="11">
    <source>
        <dbReference type="ARBA" id="ARBA00023180"/>
    </source>
</evidence>
<dbReference type="GO" id="GO:0097225">
    <property type="term" value="C:sperm midpiece"/>
    <property type="evidence" value="ECO:0007669"/>
    <property type="project" value="TreeGrafter"/>
</dbReference>
<dbReference type="PRINTS" id="PR00237">
    <property type="entry name" value="GPCRRHODOPSN"/>
</dbReference>
<evidence type="ECO:0000256" key="15">
    <source>
        <dbReference type="ARBA" id="ARBA00031796"/>
    </source>
</evidence>
<reference evidence="22" key="1">
    <citation type="submission" date="2025-08" db="UniProtKB">
        <authorList>
            <consortium name="RefSeq"/>
        </authorList>
    </citation>
    <scope>IDENTIFICATION</scope>
</reference>
<evidence type="ECO:0000256" key="8">
    <source>
        <dbReference type="ARBA" id="ARBA00023139"/>
    </source>
</evidence>
<evidence type="ECO:0000256" key="16">
    <source>
        <dbReference type="ARBA" id="ARBA00032219"/>
    </source>
</evidence>
<evidence type="ECO:0000256" key="12">
    <source>
        <dbReference type="ARBA" id="ARBA00023224"/>
    </source>
</evidence>
<feature type="transmembrane region" description="Helical" evidence="19">
    <location>
        <begin position="60"/>
        <end position="86"/>
    </location>
</feature>
<evidence type="ECO:0000256" key="7">
    <source>
        <dbReference type="ARBA" id="ARBA00023136"/>
    </source>
</evidence>
<keyword evidence="13" id="KW-0449">Lipoprotein</keyword>
<dbReference type="RefSeq" id="XP_033799138.1">
    <property type="nucleotide sequence ID" value="XM_033943247.1"/>
</dbReference>
<feature type="disulfide bond" evidence="17">
    <location>
        <begin position="133"/>
        <end position="208"/>
    </location>
</feature>
<keyword evidence="5 19" id="KW-1133">Transmembrane helix</keyword>
<feature type="domain" description="G-protein coupled receptors family 1 profile" evidence="20">
    <location>
        <begin position="77"/>
        <end position="335"/>
    </location>
</feature>
<feature type="transmembrane region" description="Helical" evidence="19">
    <location>
        <begin position="280"/>
        <end position="300"/>
    </location>
</feature>
<dbReference type="PANTHER" id="PTHR46925:SF3">
    <property type="entry name" value="SUBSTANCE-K RECEPTOR"/>
    <property type="match status" value="1"/>
</dbReference>
<dbReference type="FunCoup" id="A0A6P8RC05">
    <property type="interactions" value="487"/>
</dbReference>
<dbReference type="PRINTS" id="PR01025">
    <property type="entry name" value="NEUROKININ2R"/>
</dbReference>
<organism evidence="21 22">
    <name type="scientific">Geotrypetes seraphini</name>
    <name type="common">Gaboon caecilian</name>
    <name type="synonym">Caecilia seraphini</name>
    <dbReference type="NCBI Taxonomy" id="260995"/>
    <lineage>
        <taxon>Eukaryota</taxon>
        <taxon>Metazoa</taxon>
        <taxon>Chordata</taxon>
        <taxon>Craniata</taxon>
        <taxon>Vertebrata</taxon>
        <taxon>Euteleostomi</taxon>
        <taxon>Amphibia</taxon>
        <taxon>Gymnophiona</taxon>
        <taxon>Geotrypetes</taxon>
    </lineage>
</organism>
<dbReference type="CTD" id="6865"/>
<dbReference type="FunFam" id="1.20.1070.10:FF:000291">
    <property type="entry name" value="Predicted protein"/>
    <property type="match status" value="1"/>
</dbReference>
<dbReference type="OrthoDB" id="5981855at2759"/>
<dbReference type="PRINTS" id="PR00244">
    <property type="entry name" value="NEUROKININR"/>
</dbReference>
<dbReference type="InParanoid" id="A0A6P8RC05"/>
<evidence type="ECO:0000256" key="17">
    <source>
        <dbReference type="PIRSR" id="PIRSR601681-50"/>
    </source>
</evidence>
<evidence type="ECO:0000256" key="3">
    <source>
        <dbReference type="ARBA" id="ARBA00022475"/>
    </source>
</evidence>
<dbReference type="InterPro" id="IPR000913">
    <property type="entry name" value="NK2_rcpt"/>
</dbReference>
<dbReference type="GeneID" id="117359860"/>
<keyword evidence="21" id="KW-1185">Reference proteome</keyword>
<evidence type="ECO:0000256" key="2">
    <source>
        <dbReference type="ARBA" id="ARBA00020168"/>
    </source>
</evidence>
<evidence type="ECO:0000256" key="18">
    <source>
        <dbReference type="RuleBase" id="RU000688"/>
    </source>
</evidence>
<protein>
    <recommendedName>
        <fullName evidence="2">Substance-K receptor</fullName>
    </recommendedName>
    <alternativeName>
        <fullName evidence="15">NK-2 receptor</fullName>
    </alternativeName>
    <alternativeName>
        <fullName evidence="16">Neurokinin A receptor</fullName>
    </alternativeName>
    <alternativeName>
        <fullName evidence="14">Tachykinin receptor 2</fullName>
    </alternativeName>
</protein>
<name>A0A6P8RC05_GEOSA</name>
<proteinExistence type="inferred from homology"/>
<dbReference type="PROSITE" id="PS00237">
    <property type="entry name" value="G_PROTEIN_RECEP_F1_1"/>
    <property type="match status" value="1"/>
</dbReference>
<dbReference type="InterPro" id="IPR001681">
    <property type="entry name" value="Neurokn_rcpt"/>
</dbReference>
<feature type="transmembrane region" description="Helical" evidence="19">
    <location>
        <begin position="222"/>
        <end position="247"/>
    </location>
</feature>
<dbReference type="Pfam" id="PF00001">
    <property type="entry name" value="7tm_1"/>
    <property type="match status" value="1"/>
</dbReference>
<feature type="transmembrane region" description="Helical" evidence="19">
    <location>
        <begin position="138"/>
        <end position="156"/>
    </location>
</feature>
<dbReference type="GO" id="GO:1902093">
    <property type="term" value="P:positive regulation of flagellated sperm motility"/>
    <property type="evidence" value="ECO:0007669"/>
    <property type="project" value="TreeGrafter"/>
</dbReference>
<feature type="transmembrane region" description="Helical" evidence="19">
    <location>
        <begin position="177"/>
        <end position="196"/>
    </location>
</feature>
<keyword evidence="10 18" id="KW-0675">Receptor</keyword>
<dbReference type="SMART" id="SM01381">
    <property type="entry name" value="7TM_GPCR_Srsx"/>
    <property type="match status" value="1"/>
</dbReference>
<dbReference type="PROSITE" id="PS50262">
    <property type="entry name" value="G_PROTEIN_RECEP_F1_2"/>
    <property type="match status" value="1"/>
</dbReference>
<dbReference type="GO" id="GO:0005886">
    <property type="term" value="C:plasma membrane"/>
    <property type="evidence" value="ECO:0007669"/>
    <property type="project" value="UniProtKB-SubCell"/>
</dbReference>
<evidence type="ECO:0000259" key="20">
    <source>
        <dbReference type="PROSITE" id="PS50262"/>
    </source>
</evidence>
<evidence type="ECO:0000256" key="9">
    <source>
        <dbReference type="ARBA" id="ARBA00023157"/>
    </source>
</evidence>
<evidence type="ECO:0000256" key="14">
    <source>
        <dbReference type="ARBA" id="ARBA00031716"/>
    </source>
</evidence>
<evidence type="ECO:0000256" key="5">
    <source>
        <dbReference type="ARBA" id="ARBA00022989"/>
    </source>
</evidence>
<evidence type="ECO:0000256" key="19">
    <source>
        <dbReference type="SAM" id="Phobius"/>
    </source>
</evidence>
<keyword evidence="9 17" id="KW-1015">Disulfide bond</keyword>
<evidence type="ECO:0000256" key="4">
    <source>
        <dbReference type="ARBA" id="ARBA00022692"/>
    </source>
</evidence>
<feature type="transmembrane region" description="Helical" evidence="19">
    <location>
        <begin position="312"/>
        <end position="338"/>
    </location>
</feature>
<keyword evidence="6 18" id="KW-0297">G-protein coupled receptor</keyword>
<evidence type="ECO:0000313" key="22">
    <source>
        <dbReference type="RefSeq" id="XP_033799138.1"/>
    </source>
</evidence>
<dbReference type="InterPro" id="IPR000276">
    <property type="entry name" value="GPCR_Rhodpsn"/>
</dbReference>
<comment type="similarity">
    <text evidence="18">Belongs to the G-protein coupled receptor 1 family.</text>
</comment>
<keyword evidence="4 18" id="KW-0812">Transmembrane</keyword>
<keyword evidence="7 19" id="KW-0472">Membrane</keyword>
<feature type="transmembrane region" description="Helical" evidence="19">
    <location>
        <begin position="98"/>
        <end position="118"/>
    </location>
</feature>
<keyword evidence="8" id="KW-0564">Palmitate</keyword>